<evidence type="ECO:0000259" key="2">
    <source>
        <dbReference type="Pfam" id="PF01833"/>
    </source>
</evidence>
<keyword evidence="1" id="KW-0325">Glycoprotein</keyword>
<dbReference type="EMBL" id="SPPV01000002">
    <property type="protein sequence ID" value="TFU52772.1"/>
    <property type="molecule type" value="Genomic_DNA"/>
</dbReference>
<name>A0A7I9ZZB2_9BACE</name>
<dbReference type="Gene3D" id="2.60.40.10">
    <property type="entry name" value="Immunoglobulins"/>
    <property type="match status" value="2"/>
</dbReference>
<dbReference type="SUPFAM" id="SSF81296">
    <property type="entry name" value="E set domains"/>
    <property type="match status" value="2"/>
</dbReference>
<dbReference type="Pfam" id="PF16405">
    <property type="entry name" value="DUF5013"/>
    <property type="match status" value="1"/>
</dbReference>
<reference evidence="4 7" key="2">
    <citation type="journal article" date="2020" name="Microbiome">
        <title>Single-cell genomics of uncultured bacteria reveals dietary fiber responders in the mouse gut microbiota.</title>
        <authorList>
            <person name="Chijiiwa R."/>
            <person name="Hosokawa M."/>
            <person name="Kogawa M."/>
            <person name="Nishikawa Y."/>
            <person name="Ide K."/>
            <person name="Sakanashi C."/>
            <person name="Takahashi K."/>
            <person name="Takeyama H."/>
        </authorList>
    </citation>
    <scope>NUCLEOTIDE SEQUENCE [LARGE SCALE GENOMIC DNA]</scope>
    <source>
        <strain evidence="4">IMSAGC_001</strain>
    </source>
</reference>
<evidence type="ECO:0000313" key="7">
    <source>
        <dbReference type="Proteomes" id="UP000491181"/>
    </source>
</evidence>
<dbReference type="EMBL" id="BLLS01000012">
    <property type="protein sequence ID" value="GFH85475.1"/>
    <property type="molecule type" value="Genomic_DNA"/>
</dbReference>
<organism evidence="4 7">
    <name type="scientific">Bacteroides acidifaciens</name>
    <dbReference type="NCBI Taxonomy" id="85831"/>
    <lineage>
        <taxon>Bacteria</taxon>
        <taxon>Pseudomonadati</taxon>
        <taxon>Bacteroidota</taxon>
        <taxon>Bacteroidia</taxon>
        <taxon>Bacteroidales</taxon>
        <taxon>Bacteroidaceae</taxon>
        <taxon>Bacteroides</taxon>
    </lineage>
</organism>
<evidence type="ECO:0000256" key="1">
    <source>
        <dbReference type="ARBA" id="ARBA00023180"/>
    </source>
</evidence>
<dbReference type="PANTHER" id="PTHR31341">
    <property type="entry name" value="IPT/TIG DOMAIN-CONTAINING PROTEIN-RELATED-RELATED"/>
    <property type="match status" value="1"/>
</dbReference>
<dbReference type="RefSeq" id="WP_135035174.1">
    <property type="nucleotide sequence ID" value="NZ_BLLS01000012.1"/>
</dbReference>
<evidence type="ECO:0000313" key="5">
    <source>
        <dbReference type="EMBL" id="TFU52772.1"/>
    </source>
</evidence>
<evidence type="ECO:0000313" key="6">
    <source>
        <dbReference type="Proteomes" id="UP000298073"/>
    </source>
</evidence>
<dbReference type="InterPro" id="IPR032181">
    <property type="entry name" value="DUF5013"/>
</dbReference>
<comment type="caution">
    <text evidence="4">The sequence shown here is derived from an EMBL/GenBank/DDBJ whole genome shotgun (WGS) entry which is preliminary data.</text>
</comment>
<dbReference type="InterPro" id="IPR052014">
    <property type="entry name" value="Dictyostelium_Tiger"/>
</dbReference>
<dbReference type="InterPro" id="IPR002909">
    <property type="entry name" value="IPT_dom"/>
</dbReference>
<reference evidence="5 6" key="1">
    <citation type="submission" date="2019-03" db="EMBL/GenBank/DDBJ databases">
        <title>Diversity of the mouse oral microbiome.</title>
        <authorList>
            <person name="Joseph S."/>
            <person name="Aduse-Opoku J."/>
            <person name="Curtis M."/>
            <person name="Wade W."/>
            <person name="Hashim A."/>
        </authorList>
    </citation>
    <scope>NUCLEOTIDE SEQUENCE [LARGE SCALE GENOMIC DNA]</scope>
    <source>
        <strain evidence="5 6">P2318</strain>
    </source>
</reference>
<dbReference type="Proteomes" id="UP000298073">
    <property type="component" value="Unassembled WGS sequence"/>
</dbReference>
<evidence type="ECO:0000313" key="4">
    <source>
        <dbReference type="EMBL" id="GFH85475.1"/>
    </source>
</evidence>
<dbReference type="InterPro" id="IPR014756">
    <property type="entry name" value="Ig_E-set"/>
</dbReference>
<dbReference type="AlphaFoldDB" id="A0A7I9ZZB2"/>
<feature type="domain" description="IPT/TIG" evidence="2">
    <location>
        <begin position="38"/>
        <end position="109"/>
    </location>
</feature>
<dbReference type="OrthoDB" id="9794261at2"/>
<dbReference type="Proteomes" id="UP000491181">
    <property type="component" value="Unassembled WGS sequence"/>
</dbReference>
<accession>A0A7I9ZZB2</accession>
<sequence>MKKLLKNIGGILVLAAIGILFARCEQDPQLKKYVYPMPEVTGMTPNVGYVTSQVVITGTNFGNEAKAVKVFFGGTQATDIEMCKNNRIAVKVPENAISGDVTLQVWTNEVGVIGQYEVLPTPYVSAAQSDNASGTGIAEPGDKITITGENFGNDKSVISIRFNETPATDFELIDDKTITVIAPEGYDTGNVVVNIRGYEIKASVMFNPNSKGDVTVAYLKNYKQPFTGSGTGDWTDPDVWNQSVKNPTGCLQTQNGATFLCFQNGWGKNKLANAKVWQTTTLRAGTYRLEVTYTGTYVPNSDGNGVAALIVKGTDAASIPDVDQVSTISSENGVYATFGDWGKGDAAGTLKTSAFTLGEATDVVIGFVATIQSGNTYFKVTDVKLILE</sequence>
<feature type="domain" description="DUF5013" evidence="3">
    <location>
        <begin position="220"/>
        <end position="366"/>
    </location>
</feature>
<protein>
    <submittedName>
        <fullName evidence="5">DUF5013 domain-containing protein</fullName>
    </submittedName>
</protein>
<dbReference type="CDD" id="cd00102">
    <property type="entry name" value="IPT"/>
    <property type="match status" value="2"/>
</dbReference>
<feature type="domain" description="IPT/TIG" evidence="2">
    <location>
        <begin position="138"/>
        <end position="197"/>
    </location>
</feature>
<evidence type="ECO:0000259" key="3">
    <source>
        <dbReference type="Pfam" id="PF16405"/>
    </source>
</evidence>
<gene>
    <name evidence="5" type="ORF">E4T97_01610</name>
    <name evidence="4" type="ORF">IMSAGC001_00878</name>
</gene>
<dbReference type="InterPro" id="IPR013783">
    <property type="entry name" value="Ig-like_fold"/>
</dbReference>
<dbReference type="Pfam" id="PF01833">
    <property type="entry name" value="TIG"/>
    <property type="match status" value="2"/>
</dbReference>
<proteinExistence type="predicted"/>